<protein>
    <submittedName>
        <fullName evidence="7">Zinc/manganese transport system ATP-binding protein</fullName>
    </submittedName>
</protein>
<dbReference type="SUPFAM" id="SSF52540">
    <property type="entry name" value="P-loop containing nucleoside triphosphate hydrolases"/>
    <property type="match status" value="1"/>
</dbReference>
<comment type="similarity">
    <text evidence="1">Belongs to the ABC transporter superfamily.</text>
</comment>
<keyword evidence="3" id="KW-0547">Nucleotide-binding</keyword>
<dbReference type="InterPro" id="IPR050153">
    <property type="entry name" value="Metal_Ion_Import_ABC"/>
</dbReference>
<dbReference type="SMART" id="SM00382">
    <property type="entry name" value="AAA"/>
    <property type="match status" value="1"/>
</dbReference>
<organism evidence="7 8">
    <name type="scientific">Pseudoglutamicibacter albus</name>
    <dbReference type="NCBI Taxonomy" id="98671"/>
    <lineage>
        <taxon>Bacteria</taxon>
        <taxon>Bacillati</taxon>
        <taxon>Actinomycetota</taxon>
        <taxon>Actinomycetes</taxon>
        <taxon>Micrococcales</taxon>
        <taxon>Micrococcaceae</taxon>
        <taxon>Pseudoglutamicibacter</taxon>
    </lineage>
</organism>
<name>A0ABU1YZW1_9MICC</name>
<evidence type="ECO:0000256" key="3">
    <source>
        <dbReference type="ARBA" id="ARBA00022741"/>
    </source>
</evidence>
<feature type="domain" description="ABC transporter" evidence="6">
    <location>
        <begin position="10"/>
        <end position="246"/>
    </location>
</feature>
<comment type="caution">
    <text evidence="7">The sequence shown here is derived from an EMBL/GenBank/DDBJ whole genome shotgun (WGS) entry which is preliminary data.</text>
</comment>
<dbReference type="InterPro" id="IPR003593">
    <property type="entry name" value="AAA+_ATPase"/>
</dbReference>
<keyword evidence="8" id="KW-1185">Reference proteome</keyword>
<evidence type="ECO:0000259" key="6">
    <source>
        <dbReference type="PROSITE" id="PS50893"/>
    </source>
</evidence>
<proteinExistence type="inferred from homology"/>
<dbReference type="PANTHER" id="PTHR42734:SF17">
    <property type="entry name" value="METAL TRANSPORT SYSTEM ATP-BINDING PROTEIN TM_0124-RELATED"/>
    <property type="match status" value="1"/>
</dbReference>
<dbReference type="RefSeq" id="WP_310246942.1">
    <property type="nucleotide sequence ID" value="NZ_JAVDXX010000001.1"/>
</dbReference>
<dbReference type="PANTHER" id="PTHR42734">
    <property type="entry name" value="METAL TRANSPORT SYSTEM ATP-BINDING PROTEIN TM_0124-RELATED"/>
    <property type="match status" value="1"/>
</dbReference>
<dbReference type="Pfam" id="PF00005">
    <property type="entry name" value="ABC_tran"/>
    <property type="match status" value="1"/>
</dbReference>
<dbReference type="EMBL" id="JAVDXX010000001">
    <property type="protein sequence ID" value="MDR7293753.1"/>
    <property type="molecule type" value="Genomic_DNA"/>
</dbReference>
<evidence type="ECO:0000256" key="5">
    <source>
        <dbReference type="SAM" id="MobiDB-lite"/>
    </source>
</evidence>
<evidence type="ECO:0000256" key="4">
    <source>
        <dbReference type="ARBA" id="ARBA00022840"/>
    </source>
</evidence>
<keyword evidence="4 7" id="KW-0067">ATP-binding</keyword>
<dbReference type="Gene3D" id="3.40.50.300">
    <property type="entry name" value="P-loop containing nucleotide triphosphate hydrolases"/>
    <property type="match status" value="1"/>
</dbReference>
<gene>
    <name evidence="7" type="ORF">J2S67_001021</name>
</gene>
<feature type="compositionally biased region" description="Basic and acidic residues" evidence="5">
    <location>
        <begin position="274"/>
        <end position="283"/>
    </location>
</feature>
<dbReference type="PROSITE" id="PS50893">
    <property type="entry name" value="ABC_TRANSPORTER_2"/>
    <property type="match status" value="1"/>
</dbReference>
<dbReference type="InterPro" id="IPR027417">
    <property type="entry name" value="P-loop_NTPase"/>
</dbReference>
<reference evidence="7" key="1">
    <citation type="submission" date="2023-07" db="EMBL/GenBank/DDBJ databases">
        <title>Sequencing the genomes of 1000 actinobacteria strains.</title>
        <authorList>
            <person name="Klenk H.-P."/>
        </authorList>
    </citation>
    <scope>NUCLEOTIDE SEQUENCE</scope>
    <source>
        <strain evidence="7">DSM 13068</strain>
    </source>
</reference>
<dbReference type="InterPro" id="IPR003439">
    <property type="entry name" value="ABC_transporter-like_ATP-bd"/>
</dbReference>
<keyword evidence="2" id="KW-0813">Transport</keyword>
<sequence>MSENTKAPAVELIDAHLRFGDRVIFDRLNLTIEAGEFVAVLGPNGAGKTTLLKVLLGMQNLTSGQARIAGHGVSANAHDVSVIPQQRPIPEGTPLRGWDMVAQGLDGQRWGPRLFDPRRRKLKKRVDDLIERVDASSYAMRPVWQLSGGEQQRLRAAQALASNPALLLCDEPLLSLDVVRQQEVTQLIAEQARQEDSAIIFVTHEINPILPYVDRVLYLVEGQHRIGAPEDVINTHTLSELFGRRIDVVRLGGRVAILGSEDHAHHDHGHSHGHYGEELRRGA</sequence>
<evidence type="ECO:0000256" key="2">
    <source>
        <dbReference type="ARBA" id="ARBA00022448"/>
    </source>
</evidence>
<evidence type="ECO:0000256" key="1">
    <source>
        <dbReference type="ARBA" id="ARBA00005417"/>
    </source>
</evidence>
<dbReference type="Proteomes" id="UP001180715">
    <property type="component" value="Unassembled WGS sequence"/>
</dbReference>
<dbReference type="GO" id="GO:0005524">
    <property type="term" value="F:ATP binding"/>
    <property type="evidence" value="ECO:0007669"/>
    <property type="project" value="UniProtKB-KW"/>
</dbReference>
<evidence type="ECO:0000313" key="8">
    <source>
        <dbReference type="Proteomes" id="UP001180715"/>
    </source>
</evidence>
<feature type="region of interest" description="Disordered" evidence="5">
    <location>
        <begin position="262"/>
        <end position="283"/>
    </location>
</feature>
<evidence type="ECO:0000313" key="7">
    <source>
        <dbReference type="EMBL" id="MDR7293753.1"/>
    </source>
</evidence>
<accession>A0ABU1YZW1</accession>